<dbReference type="AlphaFoldDB" id="A0A517SF74"/>
<evidence type="ECO:0000313" key="3">
    <source>
        <dbReference type="EMBL" id="QDT54758.1"/>
    </source>
</evidence>
<reference evidence="3 4" key="1">
    <citation type="submission" date="2019-02" db="EMBL/GenBank/DDBJ databases">
        <title>Deep-cultivation of Planctomycetes and their phenomic and genomic characterization uncovers novel biology.</title>
        <authorList>
            <person name="Wiegand S."/>
            <person name="Jogler M."/>
            <person name="Boedeker C."/>
            <person name="Pinto D."/>
            <person name="Vollmers J."/>
            <person name="Rivas-Marin E."/>
            <person name="Kohn T."/>
            <person name="Peeters S.H."/>
            <person name="Heuer A."/>
            <person name="Rast P."/>
            <person name="Oberbeckmann S."/>
            <person name="Bunk B."/>
            <person name="Jeske O."/>
            <person name="Meyerdierks A."/>
            <person name="Storesund J.E."/>
            <person name="Kallscheuer N."/>
            <person name="Luecker S."/>
            <person name="Lage O.M."/>
            <person name="Pohl T."/>
            <person name="Merkel B.J."/>
            <person name="Hornburger P."/>
            <person name="Mueller R.-W."/>
            <person name="Bruemmer F."/>
            <person name="Labrenz M."/>
            <person name="Spormann A.M."/>
            <person name="Op den Camp H."/>
            <person name="Overmann J."/>
            <person name="Amann R."/>
            <person name="Jetten M.S.M."/>
            <person name="Mascher T."/>
            <person name="Medema M.H."/>
            <person name="Devos D.P."/>
            <person name="Kaster A.-K."/>
            <person name="Ovreas L."/>
            <person name="Rohde M."/>
            <person name="Galperin M.Y."/>
            <person name="Jogler C."/>
        </authorList>
    </citation>
    <scope>NUCLEOTIDE SEQUENCE [LARGE SCALE GENOMIC DNA]</scope>
    <source>
        <strain evidence="3 4">Pan44</strain>
    </source>
</reference>
<dbReference type="Proteomes" id="UP000315700">
    <property type="component" value="Chromosome"/>
</dbReference>
<dbReference type="PANTHER" id="PTHR30093">
    <property type="entry name" value="GENERAL SECRETION PATHWAY PROTEIN G"/>
    <property type="match status" value="1"/>
</dbReference>
<dbReference type="InterPro" id="IPR045584">
    <property type="entry name" value="Pilin-like"/>
</dbReference>
<dbReference type="Gene3D" id="3.30.700.10">
    <property type="entry name" value="Glycoprotein, Type 4 Pilin"/>
    <property type="match status" value="1"/>
</dbReference>
<name>A0A517SF74_9PLAN</name>
<dbReference type="InterPro" id="IPR011453">
    <property type="entry name" value="DUF1559"/>
</dbReference>
<evidence type="ECO:0000256" key="1">
    <source>
        <dbReference type="SAM" id="MobiDB-lite"/>
    </source>
</evidence>
<proteinExistence type="predicted"/>
<dbReference type="PANTHER" id="PTHR30093:SF2">
    <property type="entry name" value="TYPE II SECRETION SYSTEM PROTEIN H"/>
    <property type="match status" value="1"/>
</dbReference>
<dbReference type="Pfam" id="PF07963">
    <property type="entry name" value="N_methyl"/>
    <property type="match status" value="1"/>
</dbReference>
<dbReference type="InterPro" id="IPR027558">
    <property type="entry name" value="Pre_pil_HX9DG_C"/>
</dbReference>
<evidence type="ECO:0000259" key="2">
    <source>
        <dbReference type="Pfam" id="PF07596"/>
    </source>
</evidence>
<evidence type="ECO:0000313" key="4">
    <source>
        <dbReference type="Proteomes" id="UP000315700"/>
    </source>
</evidence>
<sequence>MPAWFLSSRSRHRGFTLIELLVVIAIIAILIALLLPAVQSAREAARMTQCRNNMKQLGLAMHNYHDVHRCFPPGYLGFPGLNCTVAVPHKPGWGWGLYLLPYLDQGPLYNKFNFSSGYLVCDNPQGPQANLAVGDPLNQRVLLAAFMCATATDPNIAPSRDPSTTPNNPSSHAKSNYRGVAGTDFNGIDANGLRGVFGDGLLTGAVSVRNATDGTSNTFAIGECFRRDRDSNLQTFVAGEYTGAKWAGLAPDEGGSSAVITRLSGSAFQINSSSINAFGSQHSGGGANFLLTDGAVRFVNQNADQATITSIGTLNDGKVANLD</sequence>
<dbReference type="InterPro" id="IPR012902">
    <property type="entry name" value="N_methyl_site"/>
</dbReference>
<dbReference type="Pfam" id="PF07596">
    <property type="entry name" value="SBP_bac_10"/>
    <property type="match status" value="1"/>
</dbReference>
<feature type="region of interest" description="Disordered" evidence="1">
    <location>
        <begin position="155"/>
        <end position="176"/>
    </location>
</feature>
<feature type="compositionally biased region" description="Polar residues" evidence="1">
    <location>
        <begin position="161"/>
        <end position="174"/>
    </location>
</feature>
<organism evidence="3 4">
    <name type="scientific">Caulifigura coniformis</name>
    <dbReference type="NCBI Taxonomy" id="2527983"/>
    <lineage>
        <taxon>Bacteria</taxon>
        <taxon>Pseudomonadati</taxon>
        <taxon>Planctomycetota</taxon>
        <taxon>Planctomycetia</taxon>
        <taxon>Planctomycetales</taxon>
        <taxon>Planctomycetaceae</taxon>
        <taxon>Caulifigura</taxon>
    </lineage>
</organism>
<keyword evidence="4" id="KW-1185">Reference proteome</keyword>
<dbReference type="SUPFAM" id="SSF54523">
    <property type="entry name" value="Pili subunits"/>
    <property type="match status" value="1"/>
</dbReference>
<protein>
    <submittedName>
        <fullName evidence="3">Type II secretion system protein G</fullName>
    </submittedName>
</protein>
<dbReference type="NCBIfam" id="TIGR02532">
    <property type="entry name" value="IV_pilin_GFxxxE"/>
    <property type="match status" value="1"/>
</dbReference>
<dbReference type="NCBIfam" id="TIGR04294">
    <property type="entry name" value="pre_pil_HX9DG"/>
    <property type="match status" value="1"/>
</dbReference>
<dbReference type="KEGG" id="ccos:Pan44_27940"/>
<accession>A0A517SF74</accession>
<dbReference type="EMBL" id="CP036271">
    <property type="protein sequence ID" value="QDT54758.1"/>
    <property type="molecule type" value="Genomic_DNA"/>
</dbReference>
<feature type="domain" description="DUF1559" evidence="2">
    <location>
        <begin position="39"/>
        <end position="305"/>
    </location>
</feature>
<dbReference type="InParanoid" id="A0A517SF74"/>
<gene>
    <name evidence="3" type="primary">xcpT_35</name>
    <name evidence="3" type="ORF">Pan44_27940</name>
</gene>
<dbReference type="PROSITE" id="PS00409">
    <property type="entry name" value="PROKAR_NTER_METHYL"/>
    <property type="match status" value="1"/>
</dbReference>
<dbReference type="OrthoDB" id="210622at2"/>
<dbReference type="RefSeq" id="WP_145030591.1">
    <property type="nucleotide sequence ID" value="NZ_CP036271.1"/>
</dbReference>